<keyword evidence="9 11" id="KW-0472">Membrane</keyword>
<reference evidence="12 13" key="1">
    <citation type="submission" date="2019-03" db="EMBL/GenBank/DDBJ databases">
        <title>Complete genome sequence of Ferrigenium kumadai strain An22, a microaerophilic iron-oxidizing bacterium isolated from a paddy field soil.</title>
        <authorList>
            <person name="Watanabe T."/>
            <person name="Asakawa S."/>
        </authorList>
    </citation>
    <scope>NUCLEOTIDE SEQUENCE [LARGE SCALE GENOMIC DNA]</scope>
    <source>
        <strain evidence="12 13">An22</strain>
    </source>
</reference>
<keyword evidence="6" id="KW-0653">Protein transport</keyword>
<name>A0AAN1SXT0_9PROT</name>
<keyword evidence="7 11" id="KW-1133">Transmembrane helix</keyword>
<evidence type="ECO:0000256" key="5">
    <source>
        <dbReference type="ARBA" id="ARBA00022692"/>
    </source>
</evidence>
<proteinExistence type="predicted"/>
<dbReference type="KEGG" id="fku:FGKAn22_04950"/>
<keyword evidence="2" id="KW-0813">Transport</keyword>
<protein>
    <recommendedName>
        <fullName evidence="14">Sec-independent protein translocase protein TatB</fullName>
    </recommendedName>
</protein>
<dbReference type="RefSeq" id="WP_212786415.1">
    <property type="nucleotide sequence ID" value="NZ_AP019536.1"/>
</dbReference>
<accession>A0AAN1SXT0</accession>
<dbReference type="AlphaFoldDB" id="A0AAN1SXT0"/>
<evidence type="ECO:0000313" key="12">
    <source>
        <dbReference type="EMBL" id="BBI98802.1"/>
    </source>
</evidence>
<comment type="subcellular location">
    <subcellularLocation>
        <location evidence="1">Membrane</location>
        <topology evidence="1">Single-pass membrane protein</topology>
    </subcellularLocation>
</comment>
<dbReference type="PRINTS" id="PR01506">
    <property type="entry name" value="TATBPROTEIN"/>
</dbReference>
<evidence type="ECO:0000256" key="8">
    <source>
        <dbReference type="ARBA" id="ARBA00023010"/>
    </source>
</evidence>
<dbReference type="InterPro" id="IPR003369">
    <property type="entry name" value="TatA/B/E"/>
</dbReference>
<evidence type="ECO:0000256" key="9">
    <source>
        <dbReference type="ARBA" id="ARBA00023136"/>
    </source>
</evidence>
<evidence type="ECO:0000256" key="7">
    <source>
        <dbReference type="ARBA" id="ARBA00022989"/>
    </source>
</evidence>
<gene>
    <name evidence="12" type="ORF">FGKAn22_04950</name>
</gene>
<evidence type="ECO:0008006" key="14">
    <source>
        <dbReference type="Google" id="ProtNLM"/>
    </source>
</evidence>
<sequence length="113" mass="12380">MFDIAFSELVVIALVALIVIGPERLPKVARTAGHLWGRVQRYVQGVKSDIAHDMAIEEARKLHSNLQQDVAAAGKVVQETGLTLEQSLLQAQYKKAPETPVPPQASFSPDKHD</sequence>
<dbReference type="Gene3D" id="1.20.5.3310">
    <property type="match status" value="1"/>
</dbReference>
<dbReference type="Proteomes" id="UP001319121">
    <property type="component" value="Chromosome"/>
</dbReference>
<evidence type="ECO:0000256" key="1">
    <source>
        <dbReference type="ARBA" id="ARBA00004167"/>
    </source>
</evidence>
<dbReference type="GO" id="GO:0016020">
    <property type="term" value="C:membrane"/>
    <property type="evidence" value="ECO:0007669"/>
    <property type="project" value="UniProtKB-SubCell"/>
</dbReference>
<dbReference type="PANTHER" id="PTHR33162">
    <property type="entry name" value="SEC-INDEPENDENT PROTEIN TRANSLOCASE PROTEIN TATA, CHLOROPLASTIC"/>
    <property type="match status" value="1"/>
</dbReference>
<dbReference type="EMBL" id="AP019536">
    <property type="protein sequence ID" value="BBI98802.1"/>
    <property type="molecule type" value="Genomic_DNA"/>
</dbReference>
<evidence type="ECO:0000256" key="6">
    <source>
        <dbReference type="ARBA" id="ARBA00022927"/>
    </source>
</evidence>
<dbReference type="GO" id="GO:0043953">
    <property type="term" value="P:protein transport by the Tat complex"/>
    <property type="evidence" value="ECO:0007669"/>
    <property type="project" value="InterPro"/>
</dbReference>
<dbReference type="NCBIfam" id="TIGR01410">
    <property type="entry name" value="tatB"/>
    <property type="match status" value="1"/>
</dbReference>
<dbReference type="InterPro" id="IPR018448">
    <property type="entry name" value="TatB"/>
</dbReference>
<evidence type="ECO:0000256" key="3">
    <source>
        <dbReference type="ARBA" id="ARBA00022475"/>
    </source>
</evidence>
<dbReference type="Pfam" id="PF02416">
    <property type="entry name" value="TatA_B_E"/>
    <property type="match status" value="1"/>
</dbReference>
<evidence type="ECO:0000256" key="11">
    <source>
        <dbReference type="SAM" id="Phobius"/>
    </source>
</evidence>
<organism evidence="12 13">
    <name type="scientific">Ferrigenium kumadai</name>
    <dbReference type="NCBI Taxonomy" id="1682490"/>
    <lineage>
        <taxon>Bacteria</taxon>
        <taxon>Pseudomonadati</taxon>
        <taxon>Pseudomonadota</taxon>
        <taxon>Betaproteobacteria</taxon>
        <taxon>Nitrosomonadales</taxon>
        <taxon>Gallionellaceae</taxon>
        <taxon>Ferrigenium</taxon>
    </lineage>
</organism>
<keyword evidence="4" id="KW-0997">Cell inner membrane</keyword>
<keyword evidence="5 11" id="KW-0812">Transmembrane</keyword>
<dbReference type="PANTHER" id="PTHR33162:SF1">
    <property type="entry name" value="SEC-INDEPENDENT PROTEIN TRANSLOCASE PROTEIN TATA, CHLOROPLASTIC"/>
    <property type="match status" value="1"/>
</dbReference>
<keyword evidence="8" id="KW-0811">Translocation</keyword>
<evidence type="ECO:0000256" key="4">
    <source>
        <dbReference type="ARBA" id="ARBA00022519"/>
    </source>
</evidence>
<dbReference type="GO" id="GO:0008320">
    <property type="term" value="F:protein transmembrane transporter activity"/>
    <property type="evidence" value="ECO:0007669"/>
    <property type="project" value="InterPro"/>
</dbReference>
<feature type="transmembrane region" description="Helical" evidence="11">
    <location>
        <begin position="6"/>
        <end position="22"/>
    </location>
</feature>
<evidence type="ECO:0000256" key="2">
    <source>
        <dbReference type="ARBA" id="ARBA00022448"/>
    </source>
</evidence>
<evidence type="ECO:0000256" key="10">
    <source>
        <dbReference type="SAM" id="MobiDB-lite"/>
    </source>
</evidence>
<evidence type="ECO:0000313" key="13">
    <source>
        <dbReference type="Proteomes" id="UP001319121"/>
    </source>
</evidence>
<keyword evidence="3" id="KW-1003">Cell membrane</keyword>
<keyword evidence="13" id="KW-1185">Reference proteome</keyword>
<feature type="region of interest" description="Disordered" evidence="10">
    <location>
        <begin position="93"/>
        <end position="113"/>
    </location>
</feature>